<keyword evidence="4" id="KW-0808">Transferase</keyword>
<dbReference type="Pfam" id="PF02458">
    <property type="entry name" value="Transferase"/>
    <property type="match status" value="1"/>
</dbReference>
<dbReference type="Gene3D" id="3.30.559.10">
    <property type="entry name" value="Chloramphenicol acetyltransferase-like domain"/>
    <property type="match status" value="2"/>
</dbReference>
<evidence type="ECO:0000256" key="5">
    <source>
        <dbReference type="ARBA" id="ARBA00023315"/>
    </source>
</evidence>
<evidence type="ECO:0000313" key="7">
    <source>
        <dbReference type="Proteomes" id="UP001630127"/>
    </source>
</evidence>
<keyword evidence="5" id="KW-0012">Acyltransferase</keyword>
<proteinExistence type="inferred from homology"/>
<comment type="similarity">
    <text evidence="1">Belongs to the plant acyltransferase family.</text>
</comment>
<evidence type="ECO:0008006" key="8">
    <source>
        <dbReference type="Google" id="ProtNLM"/>
    </source>
</evidence>
<dbReference type="GO" id="GO:0016746">
    <property type="term" value="F:acyltransferase activity"/>
    <property type="evidence" value="ECO:0007669"/>
    <property type="project" value="UniProtKB-KW"/>
</dbReference>
<evidence type="ECO:0000256" key="3">
    <source>
        <dbReference type="ARBA" id="ARBA00022589"/>
    </source>
</evidence>
<sequence length="465" mass="51807">MIMSRRFSRVNYVDQTIGYGSGQSHIAQDELLMQLRINGNLSKDCVSAIDGTLVHVKVSSANATRYQVLDILLETHFVPFGKDLTLIAFIPFHNKNLNVNAKRELLKKSLSQTLTGFYPLAGKVDEDNLHVECNDNGAYYVEARVNDQLSSFLSTPEYSRIHRLFPFHPSSEELMSKTYLIMIQINIFDCGGIAISMYTNHKLVDSSSRLTFLKAWAAQARCECGYSYNIVEQIYPDFTSPSIFPGNPTLPKDASMQTLPAPSQTEDEWKNVTKRFVFDASDLVALKAKVNNASVASSSVKKPISRVMAATGPIWKYAMTTSRTISGYQKPSFLCLAAKPKSSGFELDSITGSLSDSVSRINSYFAELIKGEKGFANVAKIIEESRKECVDNDAEYLVVTNVDIPVLRNLIFINDTRSSDGTEVWVTLDEHKRKVFENDPELLAFASVDPSPIEIGNKDLPRATL</sequence>
<comment type="caution">
    <text evidence="6">The sequence shown here is derived from an EMBL/GenBank/DDBJ whole genome shotgun (WGS) entry which is preliminary data.</text>
</comment>
<evidence type="ECO:0000256" key="1">
    <source>
        <dbReference type="ARBA" id="ARBA00009861"/>
    </source>
</evidence>
<keyword evidence="7" id="KW-1185">Reference proteome</keyword>
<dbReference type="InterPro" id="IPR023213">
    <property type="entry name" value="CAT-like_dom_sf"/>
</dbReference>
<comment type="subunit">
    <text evidence="2">Monomer.</text>
</comment>
<dbReference type="EMBL" id="JBJUIK010000006">
    <property type="protein sequence ID" value="KAL3525022.1"/>
    <property type="molecule type" value="Genomic_DNA"/>
</dbReference>
<dbReference type="GO" id="GO:0009820">
    <property type="term" value="P:alkaloid metabolic process"/>
    <property type="evidence" value="ECO:0007669"/>
    <property type="project" value="UniProtKB-KW"/>
</dbReference>
<dbReference type="AlphaFoldDB" id="A0ABD3A2J9"/>
<keyword evidence="3" id="KW-0017">Alkaloid metabolism</keyword>
<evidence type="ECO:0000256" key="4">
    <source>
        <dbReference type="ARBA" id="ARBA00022679"/>
    </source>
</evidence>
<protein>
    <recommendedName>
        <fullName evidence="8">Transferase, Chloramphenicol acetyltransferase-like domain protein</fullName>
    </recommendedName>
</protein>
<dbReference type="PANTHER" id="PTHR31623">
    <property type="entry name" value="F21J9.9"/>
    <property type="match status" value="1"/>
</dbReference>
<gene>
    <name evidence="6" type="ORF">ACH5RR_013394</name>
</gene>
<dbReference type="PANTHER" id="PTHR31623:SF110">
    <property type="entry name" value="VINORINE SYNTHASE-LIKE"/>
    <property type="match status" value="1"/>
</dbReference>
<organism evidence="6 7">
    <name type="scientific">Cinchona calisaya</name>
    <dbReference type="NCBI Taxonomy" id="153742"/>
    <lineage>
        <taxon>Eukaryota</taxon>
        <taxon>Viridiplantae</taxon>
        <taxon>Streptophyta</taxon>
        <taxon>Embryophyta</taxon>
        <taxon>Tracheophyta</taxon>
        <taxon>Spermatophyta</taxon>
        <taxon>Magnoliopsida</taxon>
        <taxon>eudicotyledons</taxon>
        <taxon>Gunneridae</taxon>
        <taxon>Pentapetalae</taxon>
        <taxon>asterids</taxon>
        <taxon>lamiids</taxon>
        <taxon>Gentianales</taxon>
        <taxon>Rubiaceae</taxon>
        <taxon>Cinchonoideae</taxon>
        <taxon>Cinchoneae</taxon>
        <taxon>Cinchona</taxon>
    </lineage>
</organism>
<evidence type="ECO:0000256" key="2">
    <source>
        <dbReference type="ARBA" id="ARBA00011245"/>
    </source>
</evidence>
<reference evidence="6 7" key="1">
    <citation type="submission" date="2024-11" db="EMBL/GenBank/DDBJ databases">
        <title>A near-complete genome assembly of Cinchona calisaya.</title>
        <authorList>
            <person name="Lian D.C."/>
            <person name="Zhao X.W."/>
            <person name="Wei L."/>
        </authorList>
    </citation>
    <scope>NUCLEOTIDE SEQUENCE [LARGE SCALE GENOMIC DNA]</scope>
    <source>
        <tissue evidence="6">Nenye</tissue>
    </source>
</reference>
<accession>A0ABD3A2J9</accession>
<evidence type="ECO:0000313" key="6">
    <source>
        <dbReference type="EMBL" id="KAL3525022.1"/>
    </source>
</evidence>
<dbReference type="Proteomes" id="UP001630127">
    <property type="component" value="Unassembled WGS sequence"/>
</dbReference>
<name>A0ABD3A2J9_9GENT</name>